<feature type="region of interest" description="Disordered" evidence="1">
    <location>
        <begin position="1"/>
        <end position="25"/>
    </location>
</feature>
<keyword evidence="2" id="KW-1133">Transmembrane helix</keyword>
<evidence type="ECO:0000313" key="4">
    <source>
        <dbReference type="Proteomes" id="UP000693970"/>
    </source>
</evidence>
<reference evidence="3" key="1">
    <citation type="journal article" date="2021" name="Sci. Rep.">
        <title>Diploid genomic architecture of Nitzschia inconspicua, an elite biomass production diatom.</title>
        <authorList>
            <person name="Oliver A."/>
            <person name="Podell S."/>
            <person name="Pinowska A."/>
            <person name="Traller J.C."/>
            <person name="Smith S.R."/>
            <person name="McClure R."/>
            <person name="Beliaev A."/>
            <person name="Bohutskyi P."/>
            <person name="Hill E.A."/>
            <person name="Rabines A."/>
            <person name="Zheng H."/>
            <person name="Allen L.Z."/>
            <person name="Kuo A."/>
            <person name="Grigoriev I.V."/>
            <person name="Allen A.E."/>
            <person name="Hazlebeck D."/>
            <person name="Allen E.E."/>
        </authorList>
    </citation>
    <scope>NUCLEOTIDE SEQUENCE</scope>
    <source>
        <strain evidence="3">Hildebrandi</strain>
    </source>
</reference>
<proteinExistence type="predicted"/>
<feature type="region of interest" description="Disordered" evidence="1">
    <location>
        <begin position="43"/>
        <end position="123"/>
    </location>
</feature>
<comment type="caution">
    <text evidence="3">The sequence shown here is derived from an EMBL/GenBank/DDBJ whole genome shotgun (WGS) entry which is preliminary data.</text>
</comment>
<dbReference type="Proteomes" id="UP000693970">
    <property type="component" value="Unassembled WGS sequence"/>
</dbReference>
<keyword evidence="2" id="KW-0472">Membrane</keyword>
<dbReference type="AlphaFoldDB" id="A0A9K3LRL2"/>
<evidence type="ECO:0000256" key="2">
    <source>
        <dbReference type="SAM" id="Phobius"/>
    </source>
</evidence>
<accession>A0A9K3LRL2</accession>
<organism evidence="3 4">
    <name type="scientific">Nitzschia inconspicua</name>
    <dbReference type="NCBI Taxonomy" id="303405"/>
    <lineage>
        <taxon>Eukaryota</taxon>
        <taxon>Sar</taxon>
        <taxon>Stramenopiles</taxon>
        <taxon>Ochrophyta</taxon>
        <taxon>Bacillariophyta</taxon>
        <taxon>Bacillariophyceae</taxon>
        <taxon>Bacillariophycidae</taxon>
        <taxon>Bacillariales</taxon>
        <taxon>Bacillariaceae</taxon>
        <taxon>Nitzschia</taxon>
    </lineage>
</organism>
<name>A0A9K3LRL2_9STRA</name>
<reference evidence="3" key="2">
    <citation type="submission" date="2021-04" db="EMBL/GenBank/DDBJ databases">
        <authorList>
            <person name="Podell S."/>
        </authorList>
    </citation>
    <scope>NUCLEOTIDE SEQUENCE</scope>
    <source>
        <strain evidence="3">Hildebrandi</strain>
    </source>
</reference>
<evidence type="ECO:0000256" key="1">
    <source>
        <dbReference type="SAM" id="MobiDB-lite"/>
    </source>
</evidence>
<keyword evidence="4" id="KW-1185">Reference proteome</keyword>
<feature type="transmembrane region" description="Helical" evidence="2">
    <location>
        <begin position="242"/>
        <end position="260"/>
    </location>
</feature>
<protein>
    <submittedName>
        <fullName evidence="3">Uncharacterized protein</fullName>
    </submittedName>
</protein>
<gene>
    <name evidence="3" type="ORF">IV203_029712</name>
</gene>
<feature type="compositionally biased region" description="Polar residues" evidence="1">
    <location>
        <begin position="102"/>
        <end position="112"/>
    </location>
</feature>
<feature type="compositionally biased region" description="Polar residues" evidence="1">
    <location>
        <begin position="43"/>
        <end position="77"/>
    </location>
</feature>
<dbReference type="EMBL" id="JAGRRH010000007">
    <property type="protein sequence ID" value="KAG7367042.1"/>
    <property type="molecule type" value="Genomic_DNA"/>
</dbReference>
<sequence length="378" mass="42496">MMAKYNRVAVATNSKDTNNHHQSHLQLELDHDVDTDLKESVQSTKVTLECSPNPQGHKNQLTRRANSQRSLGSNPSLGRSRSGEETTSSRIGSFDAEEAKRQNGTSASQATQRAVPPQSAYPNISTLYKESSFDLDDDGDDDHKYNMNKHVHRYQVDFSSTDKGHASTNSDIHGSFSSIDRRSSKMCPLSSFFRCLWHSFQSARQKARERRAELLLQQREEQTCRQSSWIFLVTLCDATDRGILLVIGIVIVWIIAIVLVKNPKPRRKIIIAGTVFLVLRLGTRPLVGFCLQYHNIWRLQSSLHPIPQRSPVFLSSPLSSVTKTQGSHYLNRKMNVENTDRDETELTIVRLNLSGEDLPPSLKLSLSNESDPAIAAIC</sequence>
<keyword evidence="2" id="KW-0812">Transmembrane</keyword>
<evidence type="ECO:0000313" key="3">
    <source>
        <dbReference type="EMBL" id="KAG7367042.1"/>
    </source>
</evidence>